<keyword evidence="15" id="KW-1185">Reference proteome</keyword>
<comment type="subcellular location">
    <subcellularLocation>
        <location evidence="1">Secreted</location>
        <location evidence="1">Cell wall</location>
    </subcellularLocation>
</comment>
<dbReference type="SUPFAM" id="SSF52058">
    <property type="entry name" value="L domain-like"/>
    <property type="match status" value="1"/>
</dbReference>
<dbReference type="AlphaFoldDB" id="A0A9Q1JKK1"/>
<keyword evidence="2" id="KW-0134">Cell wall</keyword>
<evidence type="ECO:0000256" key="8">
    <source>
        <dbReference type="ARBA" id="ARBA00023278"/>
    </source>
</evidence>
<dbReference type="Pfam" id="PF00560">
    <property type="entry name" value="LRR_1"/>
    <property type="match status" value="1"/>
</dbReference>
<evidence type="ECO:0000256" key="5">
    <source>
        <dbReference type="ARBA" id="ARBA00022729"/>
    </source>
</evidence>
<feature type="compositionally biased region" description="Pro residues" evidence="11">
    <location>
        <begin position="627"/>
        <end position="636"/>
    </location>
</feature>
<dbReference type="InterPro" id="IPR051582">
    <property type="entry name" value="LRR_extensin-like_regulator"/>
</dbReference>
<accession>A0A9Q1JKK1</accession>
<protein>
    <recommendedName>
        <fullName evidence="10">Cell wall hydroxyproline-rich glycoprotein</fullName>
    </recommendedName>
</protein>
<feature type="transmembrane region" description="Helical" evidence="12">
    <location>
        <begin position="82"/>
        <end position="108"/>
    </location>
</feature>
<dbReference type="PANTHER" id="PTHR32093:SF158">
    <property type="entry name" value="LRR EXTENSIN-LIKE PROTEIN, PUTATIVE-RELATED"/>
    <property type="match status" value="1"/>
</dbReference>
<name>A0A9Q1JKK1_9CARY</name>
<feature type="compositionally biased region" description="Pro residues" evidence="11">
    <location>
        <begin position="482"/>
        <end position="612"/>
    </location>
</feature>
<keyword evidence="7" id="KW-0325">Glycoprotein</keyword>
<evidence type="ECO:0000256" key="6">
    <source>
        <dbReference type="ARBA" id="ARBA00022737"/>
    </source>
</evidence>
<evidence type="ECO:0000256" key="1">
    <source>
        <dbReference type="ARBA" id="ARBA00004191"/>
    </source>
</evidence>
<evidence type="ECO:0000256" key="2">
    <source>
        <dbReference type="ARBA" id="ARBA00022512"/>
    </source>
</evidence>
<evidence type="ECO:0000256" key="4">
    <source>
        <dbReference type="ARBA" id="ARBA00022614"/>
    </source>
</evidence>
<keyword evidence="8" id="KW-0379">Hydroxylation</keyword>
<sequence length="636" mass="69315">MWDSGALCEGELLEVVWVLADGLQQTERSRPRWRERGIEAHYCGFLTRPCTWKRIGQHRESESRSKDLATFIPRMYLMCPKYLIVLGCCFLVPLLLVSSLLPAFTYALTDVQASLIAHHQLSSLPEGGDFPADFKVEVDPKLMFPHDGLKNAYYALQAWRKAIYSDPLNSTGNWVGVDVCSYNGVFCAPAIDDPTKTVVAGIDLNHADIAGYLPVELGLLTDLAIIHLNSNRFCGIIPKSFKRLKLLYELDVSNNRFVGPFPSVVPELATLKYLDLRYNEFEGELPRKLFEMKLDALFLNNNRFSSVIPINFGYSPVSVMVLANNKFSGCIPTSIGFMDKTLEEMILSNNDLGGCLTPEIGLLRNATVLDFSGNKFEGPLPKCFKGLWSVESLDVSHNNMTGVILNEICDLPKLKNLTITDNYFNGLAPNCETKKKQISLDETNNCIADMSKQKSSQECKPVVNKPIECSRDKCGGGSAQPNPTPQPPPRSVQPPPSPAKPLSSPPPPVFSPPPPPPPPVNSPPPPPPPPVASPPPPPPLASPPPPVNSPPPPVYSPPPPPPSPSPPPPSPVYSPPPPVQSPPPPSPIYSPPPPPPVVRSPPPPVPSPPPPVKEVVLPPNLGFRYSSPPPPMFPGY</sequence>
<keyword evidence="9" id="KW-0961">Cell wall biogenesis/degradation</keyword>
<evidence type="ECO:0000259" key="13">
    <source>
        <dbReference type="Pfam" id="PF08263"/>
    </source>
</evidence>
<evidence type="ECO:0000256" key="9">
    <source>
        <dbReference type="ARBA" id="ARBA00023316"/>
    </source>
</evidence>
<dbReference type="InterPro" id="IPR001611">
    <property type="entry name" value="Leu-rich_rpt"/>
</dbReference>
<evidence type="ECO:0000313" key="14">
    <source>
        <dbReference type="EMBL" id="KAJ8421625.1"/>
    </source>
</evidence>
<comment type="caution">
    <text evidence="14">The sequence shown here is derived from an EMBL/GenBank/DDBJ whole genome shotgun (WGS) entry which is preliminary data.</text>
</comment>
<evidence type="ECO:0000256" key="7">
    <source>
        <dbReference type="ARBA" id="ARBA00023180"/>
    </source>
</evidence>
<gene>
    <name evidence="14" type="ORF">Cgig2_005403</name>
</gene>
<evidence type="ECO:0000256" key="3">
    <source>
        <dbReference type="ARBA" id="ARBA00022525"/>
    </source>
</evidence>
<feature type="domain" description="Leucine-rich repeat-containing N-terminal plant-type" evidence="13">
    <location>
        <begin position="154"/>
        <end position="187"/>
    </location>
</feature>
<organism evidence="14 15">
    <name type="scientific">Carnegiea gigantea</name>
    <dbReference type="NCBI Taxonomy" id="171969"/>
    <lineage>
        <taxon>Eukaryota</taxon>
        <taxon>Viridiplantae</taxon>
        <taxon>Streptophyta</taxon>
        <taxon>Embryophyta</taxon>
        <taxon>Tracheophyta</taxon>
        <taxon>Spermatophyta</taxon>
        <taxon>Magnoliopsida</taxon>
        <taxon>eudicotyledons</taxon>
        <taxon>Gunneridae</taxon>
        <taxon>Pentapetalae</taxon>
        <taxon>Caryophyllales</taxon>
        <taxon>Cactineae</taxon>
        <taxon>Cactaceae</taxon>
        <taxon>Cactoideae</taxon>
        <taxon>Echinocereeae</taxon>
        <taxon>Carnegiea</taxon>
    </lineage>
</organism>
<dbReference type="PANTHER" id="PTHR32093">
    <property type="entry name" value="LEUCINE-RICH REPEAT EXTENSIN-LIKE PROTEIN 3-RELATED"/>
    <property type="match status" value="1"/>
</dbReference>
<dbReference type="Gene3D" id="3.80.10.10">
    <property type="entry name" value="Ribonuclease Inhibitor"/>
    <property type="match status" value="1"/>
</dbReference>
<dbReference type="InterPro" id="IPR032675">
    <property type="entry name" value="LRR_dom_sf"/>
</dbReference>
<evidence type="ECO:0000256" key="11">
    <source>
        <dbReference type="SAM" id="MobiDB-lite"/>
    </source>
</evidence>
<dbReference type="GO" id="GO:0071555">
    <property type="term" value="P:cell wall organization"/>
    <property type="evidence" value="ECO:0007669"/>
    <property type="project" value="UniProtKB-KW"/>
</dbReference>
<dbReference type="EMBL" id="JAKOGI010002626">
    <property type="protein sequence ID" value="KAJ8421625.1"/>
    <property type="molecule type" value="Genomic_DNA"/>
</dbReference>
<evidence type="ECO:0000256" key="12">
    <source>
        <dbReference type="SAM" id="Phobius"/>
    </source>
</evidence>
<dbReference type="FunFam" id="3.80.10.10:FF:000224">
    <property type="entry name" value="Leucine-rich repeat extensin-like protein 1"/>
    <property type="match status" value="1"/>
</dbReference>
<evidence type="ECO:0000313" key="15">
    <source>
        <dbReference type="Proteomes" id="UP001153076"/>
    </source>
</evidence>
<dbReference type="PRINTS" id="PR01217">
    <property type="entry name" value="PRICHEXTENSN"/>
</dbReference>
<keyword evidence="5" id="KW-0732">Signal</keyword>
<dbReference type="InterPro" id="IPR013210">
    <property type="entry name" value="LRR_N_plant-typ"/>
</dbReference>
<keyword evidence="6" id="KW-0677">Repeat</keyword>
<proteinExistence type="predicted"/>
<dbReference type="Pfam" id="PF08263">
    <property type="entry name" value="LRRNT_2"/>
    <property type="match status" value="1"/>
</dbReference>
<dbReference type="OrthoDB" id="676979at2759"/>
<dbReference type="Proteomes" id="UP001153076">
    <property type="component" value="Unassembled WGS sequence"/>
</dbReference>
<keyword evidence="12" id="KW-1133">Transmembrane helix</keyword>
<keyword evidence="4" id="KW-0433">Leucine-rich repeat</keyword>
<evidence type="ECO:0000256" key="10">
    <source>
        <dbReference type="ARBA" id="ARBA00041871"/>
    </source>
</evidence>
<feature type="region of interest" description="Disordered" evidence="11">
    <location>
        <begin position="468"/>
        <end position="636"/>
    </location>
</feature>
<reference evidence="14" key="1">
    <citation type="submission" date="2022-04" db="EMBL/GenBank/DDBJ databases">
        <title>Carnegiea gigantea Genome sequencing and assembly v2.</title>
        <authorList>
            <person name="Copetti D."/>
            <person name="Sanderson M.J."/>
            <person name="Burquez A."/>
            <person name="Wojciechowski M.F."/>
        </authorList>
    </citation>
    <scope>NUCLEOTIDE SEQUENCE</scope>
    <source>
        <strain evidence="14">SGP5-SGP5p</strain>
        <tissue evidence="14">Aerial part</tissue>
    </source>
</reference>
<keyword evidence="3" id="KW-0964">Secreted</keyword>
<keyword evidence="12" id="KW-0472">Membrane</keyword>
<keyword evidence="12" id="KW-0812">Transmembrane</keyword>
<dbReference type="Pfam" id="PF13855">
    <property type="entry name" value="LRR_8"/>
    <property type="match status" value="1"/>
</dbReference>